<name>A0ABS1TTT9_9BACI</name>
<dbReference type="SUPFAM" id="SSF47406">
    <property type="entry name" value="SinR repressor dimerisation domain-like"/>
    <property type="match status" value="1"/>
</dbReference>
<keyword evidence="3" id="KW-1185">Reference proteome</keyword>
<sequence>MVLSESVVEKIDEEWVYLILEAKKLGLTIAEVQSFLNQKNT</sequence>
<evidence type="ECO:0000313" key="2">
    <source>
        <dbReference type="EMBL" id="MBL4953681.1"/>
    </source>
</evidence>
<dbReference type="Proteomes" id="UP000623967">
    <property type="component" value="Unassembled WGS sequence"/>
</dbReference>
<dbReference type="InterPro" id="IPR010981">
    <property type="entry name" value="SinR/SinI_dimer_dom"/>
</dbReference>
<reference evidence="2 3" key="1">
    <citation type="submission" date="2021-01" db="EMBL/GenBank/DDBJ databases">
        <title>Genome public.</title>
        <authorList>
            <person name="Liu C."/>
            <person name="Sun Q."/>
        </authorList>
    </citation>
    <scope>NUCLEOTIDE SEQUENCE [LARGE SCALE GENOMIC DNA]</scope>
    <source>
        <strain evidence="2 3">YIM B02564</strain>
    </source>
</reference>
<dbReference type="PROSITE" id="PS51500">
    <property type="entry name" value="SIN"/>
    <property type="match status" value="1"/>
</dbReference>
<gene>
    <name evidence="2" type="ORF">JK635_15945</name>
</gene>
<comment type="caution">
    <text evidence="2">The sequence shown here is derived from an EMBL/GenBank/DDBJ whole genome shotgun (WGS) entry which is preliminary data.</text>
</comment>
<proteinExistence type="predicted"/>
<evidence type="ECO:0000313" key="3">
    <source>
        <dbReference type="Proteomes" id="UP000623967"/>
    </source>
</evidence>
<accession>A0ABS1TTT9</accession>
<organism evidence="2 3">
    <name type="scientific">Neobacillus paridis</name>
    <dbReference type="NCBI Taxonomy" id="2803862"/>
    <lineage>
        <taxon>Bacteria</taxon>
        <taxon>Bacillati</taxon>
        <taxon>Bacillota</taxon>
        <taxon>Bacilli</taxon>
        <taxon>Bacillales</taxon>
        <taxon>Bacillaceae</taxon>
        <taxon>Neobacillus</taxon>
    </lineage>
</organism>
<dbReference type="EMBL" id="JAESWB010000233">
    <property type="protein sequence ID" value="MBL4953681.1"/>
    <property type="molecule type" value="Genomic_DNA"/>
</dbReference>
<dbReference type="Pfam" id="PF08671">
    <property type="entry name" value="SinI"/>
    <property type="match status" value="1"/>
</dbReference>
<protein>
    <submittedName>
        <fullName evidence="2">Anti-repressor SinI family protein</fullName>
    </submittedName>
</protein>
<dbReference type="InterPro" id="IPR036281">
    <property type="entry name" value="SinR/SinI_dimer_dom_sf"/>
</dbReference>
<evidence type="ECO:0000259" key="1">
    <source>
        <dbReference type="PROSITE" id="PS51500"/>
    </source>
</evidence>
<dbReference type="RefSeq" id="WP_202654946.1">
    <property type="nucleotide sequence ID" value="NZ_JAESWB010000233.1"/>
</dbReference>
<feature type="domain" description="Sin" evidence="1">
    <location>
        <begin position="2"/>
        <end position="40"/>
    </location>
</feature>